<feature type="transmembrane region" description="Helical" evidence="1">
    <location>
        <begin position="105"/>
        <end position="126"/>
    </location>
</feature>
<keyword evidence="3" id="KW-1185">Reference proteome</keyword>
<feature type="transmembrane region" description="Helical" evidence="1">
    <location>
        <begin position="213"/>
        <end position="231"/>
    </location>
</feature>
<keyword evidence="1" id="KW-0812">Transmembrane</keyword>
<accession>A0ABY7HH93</accession>
<keyword evidence="1" id="KW-0472">Membrane</keyword>
<evidence type="ECO:0000313" key="3">
    <source>
        <dbReference type="Proteomes" id="UP001164459"/>
    </source>
</evidence>
<dbReference type="RefSeq" id="WP_269041006.1">
    <property type="nucleotide sequence ID" value="NZ_CP114040.1"/>
</dbReference>
<feature type="transmembrane region" description="Helical" evidence="1">
    <location>
        <begin position="237"/>
        <end position="254"/>
    </location>
</feature>
<feature type="transmembrane region" description="Helical" evidence="1">
    <location>
        <begin position="266"/>
        <end position="289"/>
    </location>
</feature>
<keyword evidence="1" id="KW-1133">Transmembrane helix</keyword>
<name>A0ABY7HH93_9BACT</name>
<feature type="transmembrane region" description="Helical" evidence="1">
    <location>
        <begin position="36"/>
        <end position="52"/>
    </location>
</feature>
<feature type="transmembrane region" description="Helical" evidence="1">
    <location>
        <begin position="6"/>
        <end position="29"/>
    </location>
</feature>
<evidence type="ECO:0000313" key="2">
    <source>
        <dbReference type="EMBL" id="WAS98648.1"/>
    </source>
</evidence>
<feature type="transmembrane region" description="Helical" evidence="1">
    <location>
        <begin position="186"/>
        <end position="206"/>
    </location>
</feature>
<organism evidence="2 3">
    <name type="scientific">Nannocystis punicea</name>
    <dbReference type="NCBI Taxonomy" id="2995304"/>
    <lineage>
        <taxon>Bacteria</taxon>
        <taxon>Pseudomonadati</taxon>
        <taxon>Myxococcota</taxon>
        <taxon>Polyangia</taxon>
        <taxon>Nannocystales</taxon>
        <taxon>Nannocystaceae</taxon>
        <taxon>Nannocystis</taxon>
    </lineage>
</organism>
<gene>
    <name evidence="2" type="ORF">O0S08_21135</name>
</gene>
<protein>
    <recommendedName>
        <fullName evidence="4">Glycosyltransferase RgtA/B/C/D-like domain-containing protein</fullName>
    </recommendedName>
</protein>
<dbReference type="Proteomes" id="UP001164459">
    <property type="component" value="Chromosome"/>
</dbReference>
<reference evidence="2" key="1">
    <citation type="submission" date="2022-11" db="EMBL/GenBank/DDBJ databases">
        <title>Minimal conservation of predation-associated metabolite biosynthetic gene clusters underscores biosynthetic potential of Myxococcota including descriptions for ten novel species: Archangium lansinium sp. nov., Myxococcus landrumus sp. nov., Nannocystis bai.</title>
        <authorList>
            <person name="Ahearne A."/>
            <person name="Stevens C."/>
            <person name="Dowd S."/>
        </authorList>
    </citation>
    <scope>NUCLEOTIDE SEQUENCE</scope>
    <source>
        <strain evidence="2">Fl3</strain>
    </source>
</reference>
<evidence type="ECO:0008006" key="4">
    <source>
        <dbReference type="Google" id="ProtNLM"/>
    </source>
</evidence>
<feature type="transmembrane region" description="Helical" evidence="1">
    <location>
        <begin position="390"/>
        <end position="419"/>
    </location>
</feature>
<evidence type="ECO:0000256" key="1">
    <source>
        <dbReference type="SAM" id="Phobius"/>
    </source>
</evidence>
<dbReference type="EMBL" id="CP114040">
    <property type="protein sequence ID" value="WAS98648.1"/>
    <property type="molecule type" value="Genomic_DNA"/>
</dbReference>
<proteinExistence type="predicted"/>
<sequence length="603" mass="62775">MPPVVGWLPVGAAALWLGGHVLSTMLLPAPAPLRERLCLGLTIALAAAFGLVELLGALGWLTAPMGLVGCLLFAAAVTRPRGLAAAIEDGAALGRGVVAALRGPWALAAVAGVVAVALASLAALWLESWGWDALAYHLPPVHDALQTGRVREVPTHVTYARAYPQAIERVFTLWRLLLADESLVDLGQLPFAVAGVAGLATLAGRAGVRPGRAAGLALAWCATPVVMLQLAHAYVDVAHAGLAILAVVFVTGPVDRGRLVGAALSLGLLLGSKPSAPLPFALLAVTLWLRSGSRRTEALAAVAAALVLGGESYVRGWLIHGNPVWPVALQAGPLALPGPVTATMFFAVLTPPGFAELDWWARLVASWTTLPGPGAYGYDMRLGLHGPLHLLLPLAIFSLSFGAGRAARGPIALLAIVSLATPAAFWPRFTLAVPGALLVALAAGSEGWSGRARAIVDASIGALALAGVVLAAPGFTPEGPPIWQLGGATPLQRAEAATSVGQARPWLEARARVGSGECFAYDESVEVPGLLWRPDGRARVAYVPPEVVDGPDLEAWLIAERVRVIAVDRGGPRARWLRERPHRFTRLFACRTAPCEVFAVADF</sequence>